<gene>
    <name evidence="1" type="ORF">OEA41_010314</name>
</gene>
<accession>A0AAE0DHL1</accession>
<proteinExistence type="predicted"/>
<evidence type="ECO:0000313" key="1">
    <source>
        <dbReference type="EMBL" id="KAK3167188.1"/>
    </source>
</evidence>
<reference evidence="1" key="1">
    <citation type="submission" date="2022-11" db="EMBL/GenBank/DDBJ databases">
        <title>Chromosomal genome sequence assembly and mating type (MAT) locus characterization of the leprose asexual lichenized fungus Lepraria neglecta (Nyl.) Erichsen.</title>
        <authorList>
            <person name="Allen J.L."/>
            <person name="Pfeffer B."/>
        </authorList>
    </citation>
    <scope>NUCLEOTIDE SEQUENCE</scope>
    <source>
        <strain evidence="1">Allen 5258</strain>
    </source>
</reference>
<name>A0AAE0DHL1_9LECA</name>
<keyword evidence="2" id="KW-1185">Reference proteome</keyword>
<evidence type="ECO:0000313" key="2">
    <source>
        <dbReference type="Proteomes" id="UP001276659"/>
    </source>
</evidence>
<comment type="caution">
    <text evidence="1">The sequence shown here is derived from an EMBL/GenBank/DDBJ whole genome shotgun (WGS) entry which is preliminary data.</text>
</comment>
<organism evidence="1 2">
    <name type="scientific">Lepraria neglecta</name>
    <dbReference type="NCBI Taxonomy" id="209136"/>
    <lineage>
        <taxon>Eukaryota</taxon>
        <taxon>Fungi</taxon>
        <taxon>Dikarya</taxon>
        <taxon>Ascomycota</taxon>
        <taxon>Pezizomycotina</taxon>
        <taxon>Lecanoromycetes</taxon>
        <taxon>OSLEUM clade</taxon>
        <taxon>Lecanoromycetidae</taxon>
        <taxon>Lecanorales</taxon>
        <taxon>Lecanorineae</taxon>
        <taxon>Stereocaulaceae</taxon>
        <taxon>Lepraria</taxon>
    </lineage>
</organism>
<dbReference type="EMBL" id="JASNWA010000011">
    <property type="protein sequence ID" value="KAK3167188.1"/>
    <property type="molecule type" value="Genomic_DNA"/>
</dbReference>
<protein>
    <submittedName>
        <fullName evidence="1">Uncharacterized protein</fullName>
    </submittedName>
</protein>
<sequence length="513" mass="55613">MEQPIWTDADISYISTRAQSYTASEGYRKGESGEFSVVYGASLLAPMTVKEGTMDLWGNVKVPSYKALPWSSGAGGDWVQFPPLSDISSYTSLFGIPTSGIVNGNTSFLLQSTYLDLDCNNITSGEIVWDISIWPSMPYTDGLLSSDGPYVSSHNLSETADYSIGYKGIDLTPFKPFHNQSTLPSPDSLPANMTTGVYPAGTLLLQHWSNRETFTNIFCTPSQIYVESNITCIKSKSNSTCQVTAQRLSQLPHMPSEITYLSFREVVLAISEFLPNATTVLGPSPELVDQTINYIVNPDPSYIQTATESGIDLENSRLASIPLDTISTRLSQILNAFLYASLHNVTQYLTGASFENLNNDVGAIFDKPVANLTFKPALTEADLNTMIANSFSAFTVIGNITNLEEVYVCSPPWVSAFLLATSAMLGAAIVGAYIGSKTIVPDYLGYVSSLARDSVHVALPPGGVNLDGIERSRALKDLEVRLGDVCEGDSEVGQLRFATVGNASRVRKGRLYE</sequence>
<dbReference type="AlphaFoldDB" id="A0AAE0DHL1"/>
<dbReference type="Proteomes" id="UP001276659">
    <property type="component" value="Unassembled WGS sequence"/>
</dbReference>